<dbReference type="InterPro" id="IPR003675">
    <property type="entry name" value="Rce1/LyrA-like_dom"/>
</dbReference>
<dbReference type="AlphaFoldDB" id="A0A7W4TP68"/>
<feature type="domain" description="CAAX prenyl protease 2/Lysostaphin resistance protein A-like" evidence="2">
    <location>
        <begin position="127"/>
        <end position="217"/>
    </location>
</feature>
<proteinExistence type="predicted"/>
<evidence type="ECO:0000259" key="2">
    <source>
        <dbReference type="Pfam" id="PF02517"/>
    </source>
</evidence>
<dbReference type="GO" id="GO:0080120">
    <property type="term" value="P:CAAX-box protein maturation"/>
    <property type="evidence" value="ECO:0007669"/>
    <property type="project" value="UniProtKB-ARBA"/>
</dbReference>
<accession>A0A7W4TP68</accession>
<feature type="transmembrane region" description="Helical" evidence="1">
    <location>
        <begin position="20"/>
        <end position="43"/>
    </location>
</feature>
<feature type="transmembrane region" description="Helical" evidence="1">
    <location>
        <begin position="156"/>
        <end position="175"/>
    </location>
</feature>
<dbReference type="PANTHER" id="PTHR39430">
    <property type="entry name" value="MEMBRANE-ASSOCIATED PROTEASE-RELATED"/>
    <property type="match status" value="1"/>
</dbReference>
<evidence type="ECO:0000256" key="1">
    <source>
        <dbReference type="SAM" id="Phobius"/>
    </source>
</evidence>
<name>A0A7W4TP68_KINRA</name>
<feature type="transmembrane region" description="Helical" evidence="1">
    <location>
        <begin position="125"/>
        <end position="144"/>
    </location>
</feature>
<evidence type="ECO:0000313" key="4">
    <source>
        <dbReference type="Proteomes" id="UP000533269"/>
    </source>
</evidence>
<dbReference type="PANTHER" id="PTHR39430:SF1">
    <property type="entry name" value="PROTEASE"/>
    <property type="match status" value="1"/>
</dbReference>
<dbReference type="Pfam" id="PF02517">
    <property type="entry name" value="Rce1-like"/>
    <property type="match status" value="1"/>
</dbReference>
<reference evidence="3 4" key="2">
    <citation type="submission" date="2020-08" db="EMBL/GenBank/DDBJ databases">
        <authorList>
            <person name="Partida-Martinez L."/>
            <person name="Huntemann M."/>
            <person name="Clum A."/>
            <person name="Wang J."/>
            <person name="Palaniappan K."/>
            <person name="Ritter S."/>
            <person name="Chen I.-M."/>
            <person name="Stamatis D."/>
            <person name="Reddy T."/>
            <person name="O'Malley R."/>
            <person name="Daum C."/>
            <person name="Shapiro N."/>
            <person name="Ivanova N."/>
            <person name="Kyrpides N."/>
            <person name="Woyke T."/>
        </authorList>
    </citation>
    <scope>NUCLEOTIDE SEQUENCE [LARGE SCALE GENOMIC DNA]</scope>
    <source>
        <strain evidence="3 4">AS2.23</strain>
    </source>
</reference>
<organism evidence="3 4">
    <name type="scientific">Kineococcus radiotolerans</name>
    <dbReference type="NCBI Taxonomy" id="131568"/>
    <lineage>
        <taxon>Bacteria</taxon>
        <taxon>Bacillati</taxon>
        <taxon>Actinomycetota</taxon>
        <taxon>Actinomycetes</taxon>
        <taxon>Kineosporiales</taxon>
        <taxon>Kineosporiaceae</taxon>
        <taxon>Kineococcus</taxon>
    </lineage>
</organism>
<sequence>MLRNRSRTPEVVPSPRARPLGVRLPLLFVVFAAVLVLTARLAGAAAGSAVPGLLVGVGCAAAALGLYGVLVGRLERRRVGEVALSGAGRWLGRGTALGLGVFTLAIAVIAVLGGYRVTGWGSVEGAFGTLGLVTAVAVVEELLFRGVVFRLVEELAGTWGALVVSGLLFGGLHLLNPGATVWGALAIAVEAGGMLAAAYAATRSLWLPIGLHLGWNLAEGGIFGTAVSGAEHGGGSLLLGAVEGPVLLTGGGFGPEASLPAVLVCLALTALLIRWARRSGGVRPRRTAARVASPTL</sequence>
<feature type="transmembrane region" description="Helical" evidence="1">
    <location>
        <begin position="213"/>
        <end position="230"/>
    </location>
</feature>
<feature type="transmembrane region" description="Helical" evidence="1">
    <location>
        <begin position="90"/>
        <end position="113"/>
    </location>
</feature>
<feature type="transmembrane region" description="Helical" evidence="1">
    <location>
        <begin position="49"/>
        <end position="70"/>
    </location>
</feature>
<dbReference type="Proteomes" id="UP000533269">
    <property type="component" value="Unassembled WGS sequence"/>
</dbReference>
<keyword evidence="1" id="KW-0472">Membrane</keyword>
<reference evidence="3 4" key="1">
    <citation type="submission" date="2020-08" db="EMBL/GenBank/DDBJ databases">
        <title>The Agave Microbiome: Exploring the role of microbial communities in plant adaptations to desert environments.</title>
        <authorList>
            <person name="Partida-Martinez L.P."/>
        </authorList>
    </citation>
    <scope>NUCLEOTIDE SEQUENCE [LARGE SCALE GENOMIC DNA]</scope>
    <source>
        <strain evidence="3 4">AS2.23</strain>
    </source>
</reference>
<gene>
    <name evidence="3" type="ORF">FHR75_003395</name>
</gene>
<feature type="transmembrane region" description="Helical" evidence="1">
    <location>
        <begin position="257"/>
        <end position="276"/>
    </location>
</feature>
<feature type="transmembrane region" description="Helical" evidence="1">
    <location>
        <begin position="181"/>
        <end position="201"/>
    </location>
</feature>
<dbReference type="EMBL" id="JACHVY010000003">
    <property type="protein sequence ID" value="MBB2902564.1"/>
    <property type="molecule type" value="Genomic_DNA"/>
</dbReference>
<protein>
    <recommendedName>
        <fullName evidence="2">CAAX prenyl protease 2/Lysostaphin resistance protein A-like domain-containing protein</fullName>
    </recommendedName>
</protein>
<keyword evidence="1" id="KW-0812">Transmembrane</keyword>
<dbReference type="GO" id="GO:0004175">
    <property type="term" value="F:endopeptidase activity"/>
    <property type="evidence" value="ECO:0007669"/>
    <property type="project" value="UniProtKB-ARBA"/>
</dbReference>
<evidence type="ECO:0000313" key="3">
    <source>
        <dbReference type="EMBL" id="MBB2902564.1"/>
    </source>
</evidence>
<keyword evidence="1" id="KW-1133">Transmembrane helix</keyword>
<comment type="caution">
    <text evidence="3">The sequence shown here is derived from an EMBL/GenBank/DDBJ whole genome shotgun (WGS) entry which is preliminary data.</text>
</comment>